<organism evidence="1 2">
    <name type="scientific">Stenotrophobium rhamnosiphilum</name>
    <dbReference type="NCBI Taxonomy" id="2029166"/>
    <lineage>
        <taxon>Bacteria</taxon>
        <taxon>Pseudomonadati</taxon>
        <taxon>Pseudomonadota</taxon>
        <taxon>Gammaproteobacteria</taxon>
        <taxon>Nevskiales</taxon>
        <taxon>Nevskiaceae</taxon>
        <taxon>Stenotrophobium</taxon>
    </lineage>
</organism>
<comment type="caution">
    <text evidence="1">The sequence shown here is derived from an EMBL/GenBank/DDBJ whole genome shotgun (WGS) entry which is preliminary data.</text>
</comment>
<dbReference type="Gene3D" id="3.10.450.50">
    <property type="match status" value="1"/>
</dbReference>
<dbReference type="Proteomes" id="UP000244248">
    <property type="component" value="Unassembled WGS sequence"/>
</dbReference>
<dbReference type="OrthoDB" id="4774268at2"/>
<evidence type="ECO:0008006" key="3">
    <source>
        <dbReference type="Google" id="ProtNLM"/>
    </source>
</evidence>
<reference evidence="1 2" key="1">
    <citation type="submission" date="2018-04" db="EMBL/GenBank/DDBJ databases">
        <title>Novel species isolated from glacier.</title>
        <authorList>
            <person name="Liu Q."/>
            <person name="Xin Y.-H."/>
        </authorList>
    </citation>
    <scope>NUCLEOTIDE SEQUENCE [LARGE SCALE GENOMIC DNA]</scope>
    <source>
        <strain evidence="1 2">GT1R17</strain>
    </source>
</reference>
<proteinExistence type="predicted"/>
<dbReference type="RefSeq" id="WP_107941427.1">
    <property type="nucleotide sequence ID" value="NZ_QANS01000007.1"/>
</dbReference>
<evidence type="ECO:0000313" key="2">
    <source>
        <dbReference type="Proteomes" id="UP000244248"/>
    </source>
</evidence>
<keyword evidence="2" id="KW-1185">Reference proteome</keyword>
<dbReference type="InterPro" id="IPR032710">
    <property type="entry name" value="NTF2-like_dom_sf"/>
</dbReference>
<dbReference type="AlphaFoldDB" id="A0A2T5MBZ5"/>
<sequence>MPARRAPSIAPPNQSYPRAELEAMVEKWLEANIASEREGDWSKHLSEMYTEDAIYSWNIGPEQEFVANGRKEIHDVAIGYQMKGFEGWEYPYHDIIIDEKRGTVIGFWRQVSPVKRKDGSFIAIEGIGGSWFEYGGNYQWKWQRDFFDMGNAKDTFFQLAGAGALSPIVKEKIHRMAKGEMLPGHRKLHPDLTLWEKTRNAFAIVKIAIAGK</sequence>
<gene>
    <name evidence="1" type="ORF">CJD38_16165</name>
</gene>
<protein>
    <recommendedName>
        <fullName evidence="3">Nuclear transport factor 2 family protein</fullName>
    </recommendedName>
</protein>
<evidence type="ECO:0000313" key="1">
    <source>
        <dbReference type="EMBL" id="PTU30081.1"/>
    </source>
</evidence>
<dbReference type="SUPFAM" id="SSF54427">
    <property type="entry name" value="NTF2-like"/>
    <property type="match status" value="1"/>
</dbReference>
<name>A0A2T5MBZ5_9GAMM</name>
<dbReference type="EMBL" id="QANS01000007">
    <property type="protein sequence ID" value="PTU30081.1"/>
    <property type="molecule type" value="Genomic_DNA"/>
</dbReference>
<accession>A0A2T5MBZ5</accession>